<dbReference type="Pfam" id="PF06568">
    <property type="entry name" value="YjiS-like"/>
    <property type="match status" value="1"/>
</dbReference>
<accession>A0A1H4FM01</accession>
<dbReference type="AlphaFoldDB" id="A0A1H4FM01"/>
<sequence length="75" mass="8227">MTFRIAFGLRPPLAAMRAVEPLRRLRAALALRAAVARERRALAALDARLLRDVGLGEAEARAEAAKGWRAPPARR</sequence>
<evidence type="ECO:0000313" key="3">
    <source>
        <dbReference type="Proteomes" id="UP000198703"/>
    </source>
</evidence>
<feature type="domain" description="YjiS-like" evidence="1">
    <location>
        <begin position="25"/>
        <end position="61"/>
    </location>
</feature>
<dbReference type="InterPro" id="IPR009506">
    <property type="entry name" value="YjiS-like"/>
</dbReference>
<reference evidence="2 3" key="1">
    <citation type="submission" date="2016-10" db="EMBL/GenBank/DDBJ databases">
        <authorList>
            <person name="de Groot N.N."/>
        </authorList>
    </citation>
    <scope>NUCLEOTIDE SEQUENCE [LARGE SCALE GENOMIC DNA]</scope>
    <source>
        <strain evidence="2 3">DSM 15345</strain>
    </source>
</reference>
<evidence type="ECO:0000313" key="2">
    <source>
        <dbReference type="EMBL" id="SEA98324.1"/>
    </source>
</evidence>
<gene>
    <name evidence="2" type="ORF">SAMN05444370_1257</name>
</gene>
<name>A0A1H4FM01_9RHOB</name>
<dbReference type="EMBL" id="FNQM01000025">
    <property type="protein sequence ID" value="SEA98324.1"/>
    <property type="molecule type" value="Genomic_DNA"/>
</dbReference>
<organism evidence="2 3">
    <name type="scientific">Rubrimonas cliftonensis</name>
    <dbReference type="NCBI Taxonomy" id="89524"/>
    <lineage>
        <taxon>Bacteria</taxon>
        <taxon>Pseudomonadati</taxon>
        <taxon>Pseudomonadota</taxon>
        <taxon>Alphaproteobacteria</taxon>
        <taxon>Rhodobacterales</taxon>
        <taxon>Paracoccaceae</taxon>
        <taxon>Rubrimonas</taxon>
    </lineage>
</organism>
<dbReference type="Proteomes" id="UP000198703">
    <property type="component" value="Unassembled WGS sequence"/>
</dbReference>
<protein>
    <recommendedName>
        <fullName evidence="1">YjiS-like domain-containing protein</fullName>
    </recommendedName>
</protein>
<keyword evidence="3" id="KW-1185">Reference proteome</keyword>
<proteinExistence type="predicted"/>
<evidence type="ECO:0000259" key="1">
    <source>
        <dbReference type="Pfam" id="PF06568"/>
    </source>
</evidence>
<dbReference type="RefSeq" id="WP_093256113.1">
    <property type="nucleotide sequence ID" value="NZ_FNQM01000025.1"/>
</dbReference>
<dbReference type="STRING" id="89524.SAMN05444370_1257"/>